<evidence type="ECO:0000313" key="2">
    <source>
        <dbReference type="EMBL" id="NMR70657.1"/>
    </source>
</evidence>
<dbReference type="PANTHER" id="PTHR45228:SF1">
    <property type="entry name" value="CYCLIC DI-GMP PHOSPHODIESTERASE TM_0186"/>
    <property type="match status" value="1"/>
</dbReference>
<dbReference type="CDD" id="cd00077">
    <property type="entry name" value="HDc"/>
    <property type="match status" value="1"/>
</dbReference>
<evidence type="ECO:0000259" key="1">
    <source>
        <dbReference type="PROSITE" id="PS51832"/>
    </source>
</evidence>
<evidence type="ECO:0000313" key="3">
    <source>
        <dbReference type="Proteomes" id="UP000590068"/>
    </source>
</evidence>
<dbReference type="SUPFAM" id="SSF109604">
    <property type="entry name" value="HD-domain/PDEase-like"/>
    <property type="match status" value="1"/>
</dbReference>
<dbReference type="PANTHER" id="PTHR45228">
    <property type="entry name" value="CYCLIC DI-GMP PHOSPHODIESTERASE TM_0186-RELATED"/>
    <property type="match status" value="1"/>
</dbReference>
<dbReference type="InterPro" id="IPR037522">
    <property type="entry name" value="HD_GYP_dom"/>
</dbReference>
<sequence>MTHHEKFNGKGYPAGIAGEDIPLVGRISAIADVFDALTSPRLYKKAWDTEDPFQLLIDEKGEHFDPKLVDIFLEHKQEILEIKERLSDL</sequence>
<dbReference type="Gene3D" id="1.10.3210.10">
    <property type="entry name" value="Hypothetical protein af1432"/>
    <property type="match status" value="1"/>
</dbReference>
<name>A0ABX1UC45_9VIBR</name>
<reference evidence="2 3" key="1">
    <citation type="submission" date="2020-04" db="EMBL/GenBank/DDBJ databases">
        <title>WGS-Seq of Vibrio isolated by the O'Toole Lab.</title>
        <authorList>
            <person name="Mckone K.P."/>
            <person name="Whitaker R."/>
            <person name="Sevigney J.L."/>
            <person name="Herring J.B."/>
            <person name="O'Toole G."/>
        </authorList>
    </citation>
    <scope>NUCLEOTIDE SEQUENCE [LARGE SCALE GENOMIC DNA]</scope>
    <source>
        <strain evidence="2 3">BS_02</strain>
    </source>
</reference>
<dbReference type="PROSITE" id="PS51832">
    <property type="entry name" value="HD_GYP"/>
    <property type="match status" value="1"/>
</dbReference>
<dbReference type="InterPro" id="IPR052020">
    <property type="entry name" value="Cyclic_di-GMP/3'3'-cGAMP_PDE"/>
</dbReference>
<accession>A0ABX1UC45</accession>
<dbReference type="Pfam" id="PF13487">
    <property type="entry name" value="HD_5"/>
    <property type="match status" value="1"/>
</dbReference>
<comment type="caution">
    <text evidence="2">The sequence shown here is derived from an EMBL/GenBank/DDBJ whole genome shotgun (WGS) entry which is preliminary data.</text>
</comment>
<proteinExistence type="predicted"/>
<organism evidence="2 3">
    <name type="scientific">Vibrio breoganii</name>
    <dbReference type="NCBI Taxonomy" id="553239"/>
    <lineage>
        <taxon>Bacteria</taxon>
        <taxon>Pseudomonadati</taxon>
        <taxon>Pseudomonadota</taxon>
        <taxon>Gammaproteobacteria</taxon>
        <taxon>Vibrionales</taxon>
        <taxon>Vibrionaceae</taxon>
        <taxon>Vibrio</taxon>
    </lineage>
</organism>
<feature type="domain" description="HD-GYP" evidence="1">
    <location>
        <begin position="1"/>
        <end position="88"/>
    </location>
</feature>
<dbReference type="InterPro" id="IPR003607">
    <property type="entry name" value="HD/PDEase_dom"/>
</dbReference>
<keyword evidence="3" id="KW-1185">Reference proteome</keyword>
<protein>
    <recommendedName>
        <fullName evidence="1">HD-GYP domain-containing protein</fullName>
    </recommendedName>
</protein>
<dbReference type="Proteomes" id="UP000590068">
    <property type="component" value="Unassembled WGS sequence"/>
</dbReference>
<gene>
    <name evidence="2" type="ORF">HJ568_11795</name>
</gene>
<dbReference type="EMBL" id="JABCJR010000021">
    <property type="protein sequence ID" value="NMR70657.1"/>
    <property type="molecule type" value="Genomic_DNA"/>
</dbReference>